<dbReference type="OrthoDB" id="1294502at2759"/>
<dbReference type="EMBL" id="JACXVP010000002">
    <property type="protein sequence ID" value="KAG5628113.1"/>
    <property type="molecule type" value="Genomic_DNA"/>
</dbReference>
<evidence type="ECO:0000313" key="2">
    <source>
        <dbReference type="Proteomes" id="UP000824120"/>
    </source>
</evidence>
<protein>
    <submittedName>
        <fullName evidence="1">Uncharacterized protein</fullName>
    </submittedName>
</protein>
<comment type="caution">
    <text evidence="1">The sequence shown here is derived from an EMBL/GenBank/DDBJ whole genome shotgun (WGS) entry which is preliminary data.</text>
</comment>
<name>A0A9J6AUT9_SOLCO</name>
<gene>
    <name evidence="1" type="ORF">H5410_013331</name>
</gene>
<keyword evidence="2" id="KW-1185">Reference proteome</keyword>
<evidence type="ECO:0000313" key="1">
    <source>
        <dbReference type="EMBL" id="KAG5628113.1"/>
    </source>
</evidence>
<dbReference type="Proteomes" id="UP000824120">
    <property type="component" value="Chromosome 2"/>
</dbReference>
<organism evidence="1 2">
    <name type="scientific">Solanum commersonii</name>
    <name type="common">Commerson's wild potato</name>
    <name type="synonym">Commerson's nightshade</name>
    <dbReference type="NCBI Taxonomy" id="4109"/>
    <lineage>
        <taxon>Eukaryota</taxon>
        <taxon>Viridiplantae</taxon>
        <taxon>Streptophyta</taxon>
        <taxon>Embryophyta</taxon>
        <taxon>Tracheophyta</taxon>
        <taxon>Spermatophyta</taxon>
        <taxon>Magnoliopsida</taxon>
        <taxon>eudicotyledons</taxon>
        <taxon>Gunneridae</taxon>
        <taxon>Pentapetalae</taxon>
        <taxon>asterids</taxon>
        <taxon>lamiids</taxon>
        <taxon>Solanales</taxon>
        <taxon>Solanaceae</taxon>
        <taxon>Solanoideae</taxon>
        <taxon>Solaneae</taxon>
        <taxon>Solanum</taxon>
    </lineage>
</organism>
<sequence>MEKDNNDLRAAMLKKRYANLILKSQQEVLGEVSDEEKMKKKAKLCENQLKKTNPARSWKEIEKRLGSPLKASKGRFILTMLFKPKEIFWPSSVLPVVGTYDGHIIDVKDMEKDNKNLSGCHVEETLC</sequence>
<reference evidence="1 2" key="1">
    <citation type="submission" date="2020-09" db="EMBL/GenBank/DDBJ databases">
        <title>De no assembly of potato wild relative species, Solanum commersonii.</title>
        <authorList>
            <person name="Cho K."/>
        </authorList>
    </citation>
    <scope>NUCLEOTIDE SEQUENCE [LARGE SCALE GENOMIC DNA]</scope>
    <source>
        <strain evidence="1">LZ3.2</strain>
        <tissue evidence="1">Leaf</tissue>
    </source>
</reference>
<proteinExistence type="predicted"/>
<accession>A0A9J6AUT9</accession>
<dbReference type="AlphaFoldDB" id="A0A9J6AUT9"/>